<sequence>MTFQLFCSEPRSKFAFPKSGLTLQLQTHPTMFQTRYFFGYYTFYATA</sequence>
<proteinExistence type="predicted"/>
<dbReference type="EMBL" id="JAAVTK010000001">
    <property type="protein sequence ID" value="NKI87697.1"/>
    <property type="molecule type" value="Genomic_DNA"/>
</dbReference>
<protein>
    <submittedName>
        <fullName evidence="1">Uncharacterized protein</fullName>
    </submittedName>
</protein>
<keyword evidence="2" id="KW-1185">Reference proteome</keyword>
<organism evidence="1 2">
    <name type="scientific">Hymenobacter artigasi</name>
    <dbReference type="NCBI Taxonomy" id="2719616"/>
    <lineage>
        <taxon>Bacteria</taxon>
        <taxon>Pseudomonadati</taxon>
        <taxon>Bacteroidota</taxon>
        <taxon>Cytophagia</taxon>
        <taxon>Cytophagales</taxon>
        <taxon>Hymenobacteraceae</taxon>
        <taxon>Hymenobacter</taxon>
    </lineage>
</organism>
<name>A0ABX1HF48_9BACT</name>
<gene>
    <name evidence="1" type="ORF">HBN54_000276</name>
</gene>
<reference evidence="1 2" key="1">
    <citation type="submission" date="2020-03" db="EMBL/GenBank/DDBJ databases">
        <title>Genomic Encyclopedia of Type Strains, Phase IV (KMG-V): Genome sequencing to study the core and pangenomes of soil and plant-associated prokaryotes.</title>
        <authorList>
            <person name="Whitman W."/>
        </authorList>
    </citation>
    <scope>NUCLEOTIDE SEQUENCE [LARGE SCALE GENOMIC DNA]</scope>
    <source>
        <strain evidence="1 2">1B</strain>
    </source>
</reference>
<evidence type="ECO:0000313" key="1">
    <source>
        <dbReference type="EMBL" id="NKI87697.1"/>
    </source>
</evidence>
<comment type="caution">
    <text evidence="1">The sequence shown here is derived from an EMBL/GenBank/DDBJ whole genome shotgun (WGS) entry which is preliminary data.</text>
</comment>
<accession>A0ABX1HF48</accession>
<evidence type="ECO:0000313" key="2">
    <source>
        <dbReference type="Proteomes" id="UP000717634"/>
    </source>
</evidence>
<dbReference type="Proteomes" id="UP000717634">
    <property type="component" value="Unassembled WGS sequence"/>
</dbReference>